<gene>
    <name evidence="1" type="ORF">CHS0354_019363</name>
</gene>
<accession>A0AAE0SHZ6</accession>
<organism evidence="1 2">
    <name type="scientific">Potamilus streckersoni</name>
    <dbReference type="NCBI Taxonomy" id="2493646"/>
    <lineage>
        <taxon>Eukaryota</taxon>
        <taxon>Metazoa</taxon>
        <taxon>Spiralia</taxon>
        <taxon>Lophotrochozoa</taxon>
        <taxon>Mollusca</taxon>
        <taxon>Bivalvia</taxon>
        <taxon>Autobranchia</taxon>
        <taxon>Heteroconchia</taxon>
        <taxon>Palaeoheterodonta</taxon>
        <taxon>Unionida</taxon>
        <taxon>Unionoidea</taxon>
        <taxon>Unionidae</taxon>
        <taxon>Ambleminae</taxon>
        <taxon>Lampsilini</taxon>
        <taxon>Potamilus</taxon>
    </lineage>
</organism>
<evidence type="ECO:0000313" key="1">
    <source>
        <dbReference type="EMBL" id="KAK3592098.1"/>
    </source>
</evidence>
<comment type="caution">
    <text evidence="1">The sequence shown here is derived from an EMBL/GenBank/DDBJ whole genome shotgun (WGS) entry which is preliminary data.</text>
</comment>
<dbReference type="Proteomes" id="UP001195483">
    <property type="component" value="Unassembled WGS sequence"/>
</dbReference>
<dbReference type="EMBL" id="JAEAOA010001195">
    <property type="protein sequence ID" value="KAK3592098.1"/>
    <property type="molecule type" value="Genomic_DNA"/>
</dbReference>
<evidence type="ECO:0000313" key="2">
    <source>
        <dbReference type="Proteomes" id="UP001195483"/>
    </source>
</evidence>
<proteinExistence type="predicted"/>
<dbReference type="AlphaFoldDB" id="A0AAE0SHZ6"/>
<keyword evidence="2" id="KW-1185">Reference proteome</keyword>
<sequence length="173" mass="19165">MPYEGTKQRIFIGHCDRLLSAMGIQNSSGEKTEQTRSILQDFEIKSIAVLALIRSSNHKILDQTITLALIRSRNHTASPYQISKTTITLAKSLNQTASPYQISKTTITLAKSLNQTASPYRSPKTTITLAKSLNQTASLYQISKTTLPLIGFRNNTQLDRPDLQNNPSSDQVS</sequence>
<reference evidence="1" key="2">
    <citation type="journal article" date="2021" name="Genome Biol. Evol.">
        <title>Developing a high-quality reference genome for a parasitic bivalve with doubly uniparental inheritance (Bivalvia: Unionida).</title>
        <authorList>
            <person name="Smith C.H."/>
        </authorList>
    </citation>
    <scope>NUCLEOTIDE SEQUENCE</scope>
    <source>
        <strain evidence="1">CHS0354</strain>
        <tissue evidence="1">Mantle</tissue>
    </source>
</reference>
<reference evidence="1" key="3">
    <citation type="submission" date="2023-05" db="EMBL/GenBank/DDBJ databases">
        <authorList>
            <person name="Smith C.H."/>
        </authorList>
    </citation>
    <scope>NUCLEOTIDE SEQUENCE</scope>
    <source>
        <strain evidence="1">CHS0354</strain>
        <tissue evidence="1">Mantle</tissue>
    </source>
</reference>
<reference evidence="1" key="1">
    <citation type="journal article" date="2021" name="Genome Biol. Evol.">
        <title>A High-Quality Reference Genome for a Parasitic Bivalve with Doubly Uniparental Inheritance (Bivalvia: Unionida).</title>
        <authorList>
            <person name="Smith C.H."/>
        </authorList>
    </citation>
    <scope>NUCLEOTIDE SEQUENCE</scope>
    <source>
        <strain evidence="1">CHS0354</strain>
    </source>
</reference>
<protein>
    <submittedName>
        <fullName evidence="1">Uncharacterized protein</fullName>
    </submittedName>
</protein>
<name>A0AAE0SHZ6_9BIVA</name>